<sequence>MRDRARTVGAADAPPTASQWGLFMVIVCGVLPLVADICIHLYHEHRAGSYSLTQARLMSLVPPLKPHRSRAFGPPGEQREGVLQLERGGRTREVWFYFTRVKQSKVDGLYRVGDLVPVWASDDDVLLKPPERVELFGWFPYLHLGVAIPATMAWLFFCVIRAERRRLHG</sequence>
<name>A0ABZ0CYQ4_9BURK</name>
<keyword evidence="3" id="KW-1185">Reference proteome</keyword>
<accession>A0ABZ0CYQ4</accession>
<proteinExistence type="predicted"/>
<keyword evidence="1" id="KW-0472">Membrane</keyword>
<dbReference type="EMBL" id="CP136336">
    <property type="protein sequence ID" value="WOB10117.1"/>
    <property type="molecule type" value="Genomic_DNA"/>
</dbReference>
<dbReference type="RefSeq" id="WP_316703017.1">
    <property type="nucleotide sequence ID" value="NZ_CP136336.1"/>
</dbReference>
<keyword evidence="1" id="KW-0812">Transmembrane</keyword>
<keyword evidence="1" id="KW-1133">Transmembrane helix</keyword>
<feature type="transmembrane region" description="Helical" evidence="1">
    <location>
        <begin position="138"/>
        <end position="160"/>
    </location>
</feature>
<protein>
    <recommendedName>
        <fullName evidence="4">DUF3592 domain-containing protein</fullName>
    </recommendedName>
</protein>
<gene>
    <name evidence="2" type="ORF">RXV79_08630</name>
</gene>
<dbReference type="Proteomes" id="UP001303946">
    <property type="component" value="Chromosome"/>
</dbReference>
<evidence type="ECO:0000313" key="3">
    <source>
        <dbReference type="Proteomes" id="UP001303946"/>
    </source>
</evidence>
<reference evidence="2 3" key="1">
    <citation type="submission" date="2023-10" db="EMBL/GenBank/DDBJ databases">
        <title>Bacteria for the degradation of biodegradable plastic PBAT(Polybutylene adipate terephthalate).</title>
        <authorList>
            <person name="Weon H.-Y."/>
            <person name="Yeon J."/>
        </authorList>
    </citation>
    <scope>NUCLEOTIDE SEQUENCE [LARGE SCALE GENOMIC DNA]</scope>
    <source>
        <strain evidence="2 3">SBD 7-3</strain>
    </source>
</reference>
<organism evidence="2 3">
    <name type="scientific">Piscinibacter gummiphilus</name>
    <dbReference type="NCBI Taxonomy" id="946333"/>
    <lineage>
        <taxon>Bacteria</taxon>
        <taxon>Pseudomonadati</taxon>
        <taxon>Pseudomonadota</taxon>
        <taxon>Betaproteobacteria</taxon>
        <taxon>Burkholderiales</taxon>
        <taxon>Sphaerotilaceae</taxon>
        <taxon>Piscinibacter</taxon>
    </lineage>
</organism>
<evidence type="ECO:0000313" key="2">
    <source>
        <dbReference type="EMBL" id="WOB10117.1"/>
    </source>
</evidence>
<evidence type="ECO:0000256" key="1">
    <source>
        <dbReference type="SAM" id="Phobius"/>
    </source>
</evidence>
<feature type="transmembrane region" description="Helical" evidence="1">
    <location>
        <begin position="20"/>
        <end position="42"/>
    </location>
</feature>
<evidence type="ECO:0008006" key="4">
    <source>
        <dbReference type="Google" id="ProtNLM"/>
    </source>
</evidence>